<feature type="domain" description="Pyridoxamine 5'-phosphate oxidase N-terminal" evidence="2">
    <location>
        <begin position="24"/>
        <end position="134"/>
    </location>
</feature>
<dbReference type="InterPro" id="IPR052019">
    <property type="entry name" value="F420H2_bilvrd_red/Heme_oxyg"/>
</dbReference>
<dbReference type="Gene3D" id="2.30.110.10">
    <property type="entry name" value="Electron Transport, Fmn-binding Protein, Chain A"/>
    <property type="match status" value="1"/>
</dbReference>
<evidence type="ECO:0000313" key="4">
    <source>
        <dbReference type="Proteomes" id="UP001271274"/>
    </source>
</evidence>
<accession>A0ABU4NE13</accession>
<dbReference type="Proteomes" id="UP001271274">
    <property type="component" value="Unassembled WGS sequence"/>
</dbReference>
<dbReference type="PANTHER" id="PTHR35176:SF6">
    <property type="entry name" value="HEME OXYGENASE HI_0854-RELATED"/>
    <property type="match status" value="1"/>
</dbReference>
<dbReference type="InterPro" id="IPR012349">
    <property type="entry name" value="Split_barrel_FMN-bd"/>
</dbReference>
<dbReference type="RefSeq" id="WP_060892333.1">
    <property type="nucleotide sequence ID" value="NZ_JARAUR010000018.1"/>
</dbReference>
<dbReference type="EMBL" id="JARAYU010000004">
    <property type="protein sequence ID" value="MDX3701320.1"/>
    <property type="molecule type" value="Genomic_DNA"/>
</dbReference>
<dbReference type="SUPFAM" id="SSF50475">
    <property type="entry name" value="FMN-binding split barrel"/>
    <property type="match status" value="1"/>
</dbReference>
<gene>
    <name evidence="3" type="ORF">PV662_16435</name>
</gene>
<dbReference type="Pfam" id="PF01243">
    <property type="entry name" value="PNPOx_N"/>
    <property type="match status" value="1"/>
</dbReference>
<evidence type="ECO:0000256" key="1">
    <source>
        <dbReference type="ARBA" id="ARBA00023002"/>
    </source>
</evidence>
<name>A0ABU4NE13_9ACTN</name>
<comment type="caution">
    <text evidence="3">The sequence shown here is derived from an EMBL/GenBank/DDBJ whole genome shotgun (WGS) entry which is preliminary data.</text>
</comment>
<keyword evidence="4" id="KW-1185">Reference proteome</keyword>
<reference evidence="3 4" key="1">
    <citation type="journal article" date="2023" name="Microb. Genom.">
        <title>Mesoterricola silvestris gen. nov., sp. nov., Mesoterricola sediminis sp. nov., Geothrix oryzae sp. nov., Geothrix edaphica sp. nov., Geothrix rubra sp. nov., and Geothrix limicola sp. nov., six novel members of Acidobacteriota isolated from soils.</title>
        <authorList>
            <person name="Weisberg A.J."/>
            <person name="Pearce E."/>
            <person name="Kramer C.G."/>
            <person name="Chang J.H."/>
            <person name="Clarke C.R."/>
        </authorList>
    </citation>
    <scope>NUCLEOTIDE SEQUENCE [LARGE SCALE GENOMIC DNA]</scope>
    <source>
        <strain evidence="3 4">ID09-01A</strain>
    </source>
</reference>
<keyword evidence="1" id="KW-0560">Oxidoreductase</keyword>
<evidence type="ECO:0000259" key="2">
    <source>
        <dbReference type="Pfam" id="PF01243"/>
    </source>
</evidence>
<protein>
    <submittedName>
        <fullName evidence="3">Pyridoxamine 5'-phosphate oxidase family protein</fullName>
    </submittedName>
</protein>
<sequence>METTGIVRRRTAERVRDALERLVTERDVWVATAHPDHGPHQVPLWFLWDGHAVWMCTGATSVTARNVRKEPRVRLALPDTFDVLLVQGEAECFPDQEVPGGAAQEFAEKFGWDPRVEEGSFLYLRVVPRTVRAWRGEPELRGRVIMRDGMWLEQRPSLADAPLSDHDPQPEHLNS</sequence>
<organism evidence="3 4">
    <name type="scientific">Streptomyces europaeiscabiei</name>
    <dbReference type="NCBI Taxonomy" id="146819"/>
    <lineage>
        <taxon>Bacteria</taxon>
        <taxon>Bacillati</taxon>
        <taxon>Actinomycetota</taxon>
        <taxon>Actinomycetes</taxon>
        <taxon>Kitasatosporales</taxon>
        <taxon>Streptomycetaceae</taxon>
        <taxon>Streptomyces</taxon>
    </lineage>
</organism>
<dbReference type="InterPro" id="IPR011576">
    <property type="entry name" value="Pyridox_Oxase_N"/>
</dbReference>
<evidence type="ECO:0000313" key="3">
    <source>
        <dbReference type="EMBL" id="MDX3701320.1"/>
    </source>
</evidence>
<proteinExistence type="predicted"/>
<dbReference type="PANTHER" id="PTHR35176">
    <property type="entry name" value="HEME OXYGENASE HI_0854-RELATED"/>
    <property type="match status" value="1"/>
</dbReference>